<keyword evidence="1" id="KW-0812">Transmembrane</keyword>
<feature type="signal peptide" evidence="2">
    <location>
        <begin position="1"/>
        <end position="21"/>
    </location>
</feature>
<feature type="chain" id="PRO_5038767556" evidence="2">
    <location>
        <begin position="22"/>
        <end position="111"/>
    </location>
</feature>
<evidence type="ECO:0000256" key="1">
    <source>
        <dbReference type="SAM" id="Phobius"/>
    </source>
</evidence>
<protein>
    <submittedName>
        <fullName evidence="3">Uncharacterized protein</fullName>
    </submittedName>
</protein>
<proteinExistence type="predicted"/>
<feature type="transmembrane region" description="Helical" evidence="1">
    <location>
        <begin position="84"/>
        <end position="110"/>
    </location>
</feature>
<evidence type="ECO:0000256" key="2">
    <source>
        <dbReference type="SAM" id="SignalP"/>
    </source>
</evidence>
<gene>
    <name evidence="3" type="ORF">DPMN_116137</name>
</gene>
<reference evidence="3" key="2">
    <citation type="submission" date="2020-11" db="EMBL/GenBank/DDBJ databases">
        <authorList>
            <person name="McCartney M.A."/>
            <person name="Auch B."/>
            <person name="Kono T."/>
            <person name="Mallez S."/>
            <person name="Becker A."/>
            <person name="Gohl D.M."/>
            <person name="Silverstein K.A.T."/>
            <person name="Koren S."/>
            <person name="Bechman K.B."/>
            <person name="Herman A."/>
            <person name="Abrahante J.E."/>
            <person name="Garbe J."/>
        </authorList>
    </citation>
    <scope>NUCLEOTIDE SEQUENCE</scope>
    <source>
        <strain evidence="3">Duluth1</strain>
        <tissue evidence="3">Whole animal</tissue>
    </source>
</reference>
<comment type="caution">
    <text evidence="3">The sequence shown here is derived from an EMBL/GenBank/DDBJ whole genome shotgun (WGS) entry which is preliminary data.</text>
</comment>
<dbReference type="AlphaFoldDB" id="A0A9D4KN56"/>
<organism evidence="3 4">
    <name type="scientific">Dreissena polymorpha</name>
    <name type="common">Zebra mussel</name>
    <name type="synonym">Mytilus polymorpha</name>
    <dbReference type="NCBI Taxonomy" id="45954"/>
    <lineage>
        <taxon>Eukaryota</taxon>
        <taxon>Metazoa</taxon>
        <taxon>Spiralia</taxon>
        <taxon>Lophotrochozoa</taxon>
        <taxon>Mollusca</taxon>
        <taxon>Bivalvia</taxon>
        <taxon>Autobranchia</taxon>
        <taxon>Heteroconchia</taxon>
        <taxon>Euheterodonta</taxon>
        <taxon>Imparidentia</taxon>
        <taxon>Neoheterodontei</taxon>
        <taxon>Myida</taxon>
        <taxon>Dreissenoidea</taxon>
        <taxon>Dreissenidae</taxon>
        <taxon>Dreissena</taxon>
    </lineage>
</organism>
<dbReference type="Proteomes" id="UP000828390">
    <property type="component" value="Unassembled WGS sequence"/>
</dbReference>
<keyword evidence="2" id="KW-0732">Signal</keyword>
<keyword evidence="1" id="KW-1133">Transmembrane helix</keyword>
<sequence>MRRLAVLVVIILVIFVDESHGFQCCKGYTDILGEEHPSLLCEDYCCWNLNLKQLKVCCSDEYRMVSSNDRDQVSCVKSWIEEHIWVPIVGSIVVLAVIIAVVACCCCGCCR</sequence>
<reference evidence="3" key="1">
    <citation type="journal article" date="2019" name="bioRxiv">
        <title>The Genome of the Zebra Mussel, Dreissena polymorpha: A Resource for Invasive Species Research.</title>
        <authorList>
            <person name="McCartney M.A."/>
            <person name="Auch B."/>
            <person name="Kono T."/>
            <person name="Mallez S."/>
            <person name="Zhang Y."/>
            <person name="Obille A."/>
            <person name="Becker A."/>
            <person name="Abrahante J.E."/>
            <person name="Garbe J."/>
            <person name="Badalamenti J.P."/>
            <person name="Herman A."/>
            <person name="Mangelson H."/>
            <person name="Liachko I."/>
            <person name="Sullivan S."/>
            <person name="Sone E.D."/>
            <person name="Koren S."/>
            <person name="Silverstein K.A.T."/>
            <person name="Beckman K.B."/>
            <person name="Gohl D.M."/>
        </authorList>
    </citation>
    <scope>NUCLEOTIDE SEQUENCE</scope>
    <source>
        <strain evidence="3">Duluth1</strain>
        <tissue evidence="3">Whole animal</tissue>
    </source>
</reference>
<dbReference type="EMBL" id="JAIWYP010000004">
    <property type="protein sequence ID" value="KAH3842635.1"/>
    <property type="molecule type" value="Genomic_DNA"/>
</dbReference>
<evidence type="ECO:0000313" key="3">
    <source>
        <dbReference type="EMBL" id="KAH3842635.1"/>
    </source>
</evidence>
<keyword evidence="1" id="KW-0472">Membrane</keyword>
<keyword evidence="4" id="KW-1185">Reference proteome</keyword>
<evidence type="ECO:0000313" key="4">
    <source>
        <dbReference type="Proteomes" id="UP000828390"/>
    </source>
</evidence>
<accession>A0A9D4KN56</accession>
<name>A0A9D4KN56_DREPO</name>